<keyword evidence="1" id="KW-0472">Membrane</keyword>
<dbReference type="RefSeq" id="WP_377555442.1">
    <property type="nucleotide sequence ID" value="NZ_JBHUHQ010000009.1"/>
</dbReference>
<evidence type="ECO:0000313" key="3">
    <source>
        <dbReference type="Proteomes" id="UP001597383"/>
    </source>
</evidence>
<proteinExistence type="predicted"/>
<accession>A0ABW4VY70</accession>
<feature type="transmembrane region" description="Helical" evidence="1">
    <location>
        <begin position="69"/>
        <end position="94"/>
    </location>
</feature>
<dbReference type="Proteomes" id="UP001597383">
    <property type="component" value="Unassembled WGS sequence"/>
</dbReference>
<dbReference type="EMBL" id="JBHUHQ010000009">
    <property type="protein sequence ID" value="MFD2043711.1"/>
    <property type="molecule type" value="Genomic_DNA"/>
</dbReference>
<feature type="transmembrane region" description="Helical" evidence="1">
    <location>
        <begin position="6"/>
        <end position="23"/>
    </location>
</feature>
<keyword evidence="1" id="KW-1133">Transmembrane helix</keyword>
<evidence type="ECO:0000313" key="2">
    <source>
        <dbReference type="EMBL" id="MFD2043711.1"/>
    </source>
</evidence>
<name>A0ABW4VY70_9BACI</name>
<protein>
    <recommendedName>
        <fullName evidence="4">Integral membrane protein</fullName>
    </recommendedName>
</protein>
<reference evidence="3" key="1">
    <citation type="journal article" date="2019" name="Int. J. Syst. Evol. Microbiol.">
        <title>The Global Catalogue of Microorganisms (GCM) 10K type strain sequencing project: providing services to taxonomists for standard genome sequencing and annotation.</title>
        <authorList>
            <consortium name="The Broad Institute Genomics Platform"/>
            <consortium name="The Broad Institute Genome Sequencing Center for Infectious Disease"/>
            <person name="Wu L."/>
            <person name="Ma J."/>
        </authorList>
    </citation>
    <scope>NUCLEOTIDE SEQUENCE [LARGE SCALE GENOMIC DNA]</scope>
    <source>
        <strain evidence="3">R28</strain>
    </source>
</reference>
<sequence length="100" mass="11328">MDWVKIVYSVILLVCGILILVAASSRKGDERREFIKAKAQSYSFIVVIGVLILEVAQSIYLTFQENASYNGFGISPIMFLTVILIIYLVTLLIYRKKYGD</sequence>
<keyword evidence="1" id="KW-0812">Transmembrane</keyword>
<gene>
    <name evidence="2" type="ORF">ACFSJF_05390</name>
</gene>
<organism evidence="2 3">
    <name type="scientific">Ornithinibacillus salinisoli</name>
    <dbReference type="NCBI Taxonomy" id="1848459"/>
    <lineage>
        <taxon>Bacteria</taxon>
        <taxon>Bacillati</taxon>
        <taxon>Bacillota</taxon>
        <taxon>Bacilli</taxon>
        <taxon>Bacillales</taxon>
        <taxon>Bacillaceae</taxon>
        <taxon>Ornithinibacillus</taxon>
    </lineage>
</organism>
<comment type="caution">
    <text evidence="2">The sequence shown here is derived from an EMBL/GenBank/DDBJ whole genome shotgun (WGS) entry which is preliminary data.</text>
</comment>
<feature type="transmembrane region" description="Helical" evidence="1">
    <location>
        <begin position="44"/>
        <end position="63"/>
    </location>
</feature>
<evidence type="ECO:0008006" key="4">
    <source>
        <dbReference type="Google" id="ProtNLM"/>
    </source>
</evidence>
<evidence type="ECO:0000256" key="1">
    <source>
        <dbReference type="SAM" id="Phobius"/>
    </source>
</evidence>
<keyword evidence="3" id="KW-1185">Reference proteome</keyword>